<evidence type="ECO:0000313" key="3">
    <source>
        <dbReference type="Proteomes" id="UP001138757"/>
    </source>
</evidence>
<name>A0A9X1D9P8_9SPHN</name>
<evidence type="ECO:0000313" key="2">
    <source>
        <dbReference type="EMBL" id="MBT2185947.1"/>
    </source>
</evidence>
<comment type="caution">
    <text evidence="2">The sequence shown here is derived from an EMBL/GenBank/DDBJ whole genome shotgun (WGS) entry which is preliminary data.</text>
</comment>
<dbReference type="EMBL" id="JAHGAW010000002">
    <property type="protein sequence ID" value="MBT2185947.1"/>
    <property type="molecule type" value="Genomic_DNA"/>
</dbReference>
<accession>A0A9X1D9P8</accession>
<protein>
    <submittedName>
        <fullName evidence="2">Uncharacterized protein</fullName>
    </submittedName>
</protein>
<proteinExistence type="predicted"/>
<feature type="region of interest" description="Disordered" evidence="1">
    <location>
        <begin position="1"/>
        <end position="25"/>
    </location>
</feature>
<sequence>MRRLLDNRLDKLDGRSKRTGREGRALAHGLLDNRLDKLDGRSKRTGREAAMALT</sequence>
<evidence type="ECO:0000256" key="1">
    <source>
        <dbReference type="SAM" id="MobiDB-lite"/>
    </source>
</evidence>
<reference evidence="2" key="1">
    <citation type="submission" date="2021-05" db="EMBL/GenBank/DDBJ databases">
        <title>Genome of Sphingobium sp. strain.</title>
        <authorList>
            <person name="Fan R."/>
        </authorList>
    </citation>
    <scope>NUCLEOTIDE SEQUENCE</scope>
    <source>
        <strain evidence="2">H33</strain>
    </source>
</reference>
<dbReference type="AlphaFoldDB" id="A0A9X1D9P8"/>
<keyword evidence="3" id="KW-1185">Reference proteome</keyword>
<dbReference type="RefSeq" id="WP_214621701.1">
    <property type="nucleotide sequence ID" value="NZ_JAHGAW010000002.1"/>
</dbReference>
<gene>
    <name evidence="2" type="ORF">KK488_03210</name>
</gene>
<dbReference type="Proteomes" id="UP001138757">
    <property type="component" value="Unassembled WGS sequence"/>
</dbReference>
<organism evidence="2 3">
    <name type="scientific">Sphingobium nicotianae</name>
    <dbReference type="NCBI Taxonomy" id="2782607"/>
    <lineage>
        <taxon>Bacteria</taxon>
        <taxon>Pseudomonadati</taxon>
        <taxon>Pseudomonadota</taxon>
        <taxon>Alphaproteobacteria</taxon>
        <taxon>Sphingomonadales</taxon>
        <taxon>Sphingomonadaceae</taxon>
        <taxon>Sphingobium</taxon>
    </lineage>
</organism>